<evidence type="ECO:0000313" key="3">
    <source>
        <dbReference type="Proteomes" id="UP000198211"/>
    </source>
</evidence>
<comment type="caution">
    <text evidence="2">The sequence shown here is derived from an EMBL/GenBank/DDBJ whole genome shotgun (WGS) entry which is preliminary data.</text>
</comment>
<reference evidence="3" key="1">
    <citation type="submission" date="2017-03" db="EMBL/GenBank/DDBJ databases">
        <title>Phytopthora megakarya and P. palmivora, two closely related causual agents of cacao black pod achieved similar genome size and gene model numbers by different mechanisms.</title>
        <authorList>
            <person name="Ali S."/>
            <person name="Shao J."/>
            <person name="Larry D.J."/>
            <person name="Kronmiller B."/>
            <person name="Shen D."/>
            <person name="Strem M.D."/>
            <person name="Melnick R.L."/>
            <person name="Guiltinan M.J."/>
            <person name="Tyler B.M."/>
            <person name="Meinhardt L.W."/>
            <person name="Bailey B.A."/>
        </authorList>
    </citation>
    <scope>NUCLEOTIDE SEQUENCE [LARGE SCALE GENOMIC DNA]</scope>
    <source>
        <strain evidence="3">zdho120</strain>
    </source>
</reference>
<dbReference type="PANTHER" id="PTHR44329">
    <property type="entry name" value="SERINE/THREONINE-PROTEIN KINASE TNNI3K-RELATED"/>
    <property type="match status" value="1"/>
</dbReference>
<dbReference type="Gene3D" id="2.80.10.50">
    <property type="match status" value="2"/>
</dbReference>
<sequence>MSNIVCIMNRHTGMVLEQNLTNNLVQAFDSGLDHPTHQWFRIPKGGGYFVYKNQREMCLITAFDSELDHPTHQWFRIPKGGGYFVYKNVATGNVLDHWDLKEGAGNTVARSSDENDPNHQWFEVKLGDIFIGLRNRASRLFIDHFGSREIRTWAEDCSYLERRWCLIWHHSLGTSQNVVTVKNVETGKFLEHTGKIQGVEPQVKSTSQQWDRIPVGNEGYFIYKNIETQKVLTLGQQGVDATDTNDDDNTQQWRECSVGGGLVALQNRAASTGSTVPQRKIRSDGESWIIHPNEITCQSKAIAEGSFGYVYRAKWARIDVVLKEVKVLSSMLEFQKEAALWSTLQHDNIVRFFGANFTSEPFFIVSKFAENGTLNEYISKVKASPKLVWQLMLQVAVGLAYLHSKRIIHGDLRGNNIMVSEHGVAMLTDFGFSFLDDGSCSVLAARDHFGALQWRAPEFAINLGERPTFASDIFSFGMCIIAAVKGISMELGMCIIAAVKGSEYPCGYDSNEVRKFYTERKIPVKKPRAMTEEQ</sequence>
<dbReference type="GO" id="GO:0005524">
    <property type="term" value="F:ATP binding"/>
    <property type="evidence" value="ECO:0007669"/>
    <property type="project" value="InterPro"/>
</dbReference>
<dbReference type="CDD" id="cd00161">
    <property type="entry name" value="beta-trefoil_Ricin-like"/>
    <property type="match status" value="1"/>
</dbReference>
<dbReference type="InterPro" id="IPR000719">
    <property type="entry name" value="Prot_kinase_dom"/>
</dbReference>
<dbReference type="SUPFAM" id="SSF50370">
    <property type="entry name" value="Ricin B-like lectins"/>
    <property type="match status" value="2"/>
</dbReference>
<keyword evidence="2" id="KW-0418">Kinase</keyword>
<dbReference type="InterPro" id="IPR051681">
    <property type="entry name" value="Ser/Thr_Kinases-Pseudokinases"/>
</dbReference>
<accession>A0A225VUG0</accession>
<dbReference type="Pfam" id="PF07714">
    <property type="entry name" value="PK_Tyr_Ser-Thr"/>
    <property type="match status" value="1"/>
</dbReference>
<dbReference type="PANTHER" id="PTHR44329:SF214">
    <property type="entry name" value="PROTEIN KINASE DOMAIN-CONTAINING PROTEIN"/>
    <property type="match status" value="1"/>
</dbReference>
<protein>
    <submittedName>
        <fullName evidence="2">Serine/threonine protein kinase</fullName>
    </submittedName>
</protein>
<dbReference type="CDD" id="cd23432">
    <property type="entry name" value="beta-trefoil_Ricin_EndoBetaGal-like"/>
    <property type="match status" value="1"/>
</dbReference>
<keyword evidence="2" id="KW-0808">Transferase</keyword>
<evidence type="ECO:0000259" key="1">
    <source>
        <dbReference type="PROSITE" id="PS50011"/>
    </source>
</evidence>
<evidence type="ECO:0000313" key="2">
    <source>
        <dbReference type="EMBL" id="OWZ08965.1"/>
    </source>
</evidence>
<gene>
    <name evidence="2" type="ORF">PHMEG_00018408</name>
</gene>
<feature type="domain" description="Protein kinase" evidence="1">
    <location>
        <begin position="296"/>
        <end position="534"/>
    </location>
</feature>
<dbReference type="InterPro" id="IPR008266">
    <property type="entry name" value="Tyr_kinase_AS"/>
</dbReference>
<dbReference type="Gene3D" id="1.10.510.10">
    <property type="entry name" value="Transferase(Phosphotransferase) domain 1"/>
    <property type="match status" value="1"/>
</dbReference>
<keyword evidence="3" id="KW-1185">Reference proteome</keyword>
<dbReference type="PROSITE" id="PS50011">
    <property type="entry name" value="PROTEIN_KINASE_DOM"/>
    <property type="match status" value="1"/>
</dbReference>
<dbReference type="InterPro" id="IPR000772">
    <property type="entry name" value="Ricin_B_lectin"/>
</dbReference>
<dbReference type="PROSITE" id="PS00109">
    <property type="entry name" value="PROTEIN_KINASE_TYR"/>
    <property type="match status" value="1"/>
</dbReference>
<dbReference type="Proteomes" id="UP000198211">
    <property type="component" value="Unassembled WGS sequence"/>
</dbReference>
<dbReference type="InterPro" id="IPR035992">
    <property type="entry name" value="Ricin_B-like_lectins"/>
</dbReference>
<dbReference type="InterPro" id="IPR011009">
    <property type="entry name" value="Kinase-like_dom_sf"/>
</dbReference>
<dbReference type="GO" id="GO:0004674">
    <property type="term" value="F:protein serine/threonine kinase activity"/>
    <property type="evidence" value="ECO:0007669"/>
    <property type="project" value="UniProtKB-KW"/>
</dbReference>
<dbReference type="Pfam" id="PF14200">
    <property type="entry name" value="RicinB_lectin_2"/>
    <property type="match status" value="1"/>
</dbReference>
<name>A0A225VUG0_9STRA</name>
<proteinExistence type="predicted"/>
<dbReference type="OrthoDB" id="1668230at2759"/>
<organism evidence="2 3">
    <name type="scientific">Phytophthora megakarya</name>
    <dbReference type="NCBI Taxonomy" id="4795"/>
    <lineage>
        <taxon>Eukaryota</taxon>
        <taxon>Sar</taxon>
        <taxon>Stramenopiles</taxon>
        <taxon>Oomycota</taxon>
        <taxon>Peronosporomycetes</taxon>
        <taxon>Peronosporales</taxon>
        <taxon>Peronosporaceae</taxon>
        <taxon>Phytophthora</taxon>
    </lineage>
</organism>
<dbReference type="InterPro" id="IPR001245">
    <property type="entry name" value="Ser-Thr/Tyr_kinase_cat_dom"/>
</dbReference>
<dbReference type="AlphaFoldDB" id="A0A225VUG0"/>
<dbReference type="EMBL" id="NBNE01002961">
    <property type="protein sequence ID" value="OWZ08965.1"/>
    <property type="molecule type" value="Genomic_DNA"/>
</dbReference>
<keyword evidence="2" id="KW-0723">Serine/threonine-protein kinase</keyword>
<dbReference type="SUPFAM" id="SSF56112">
    <property type="entry name" value="Protein kinase-like (PK-like)"/>
    <property type="match status" value="1"/>
</dbReference>
<dbReference type="STRING" id="4795.A0A225VUG0"/>